<dbReference type="GeneID" id="5040583"/>
<keyword evidence="1" id="KW-0812">Transmembrane</keyword>
<feature type="transmembrane region" description="Helical" evidence="1">
    <location>
        <begin position="20"/>
        <end position="42"/>
    </location>
</feature>
<dbReference type="HOGENOM" id="CLU_2282907_0_0_1"/>
<dbReference type="InParanoid" id="A0DWI4"/>
<name>A0DWI4_PARTE</name>
<dbReference type="EMBL" id="CT868618">
    <property type="protein sequence ID" value="CAK87401.1"/>
    <property type="molecule type" value="Genomic_DNA"/>
</dbReference>
<protein>
    <recommendedName>
        <fullName evidence="4">Transmembrane protein</fullName>
    </recommendedName>
</protein>
<evidence type="ECO:0000256" key="1">
    <source>
        <dbReference type="SAM" id="Phobius"/>
    </source>
</evidence>
<dbReference type="Proteomes" id="UP000000600">
    <property type="component" value="Unassembled WGS sequence"/>
</dbReference>
<organism evidence="2 3">
    <name type="scientific">Paramecium tetraurelia</name>
    <dbReference type="NCBI Taxonomy" id="5888"/>
    <lineage>
        <taxon>Eukaryota</taxon>
        <taxon>Sar</taxon>
        <taxon>Alveolata</taxon>
        <taxon>Ciliophora</taxon>
        <taxon>Intramacronucleata</taxon>
        <taxon>Oligohymenophorea</taxon>
        <taxon>Peniculida</taxon>
        <taxon>Parameciidae</taxon>
        <taxon>Paramecium</taxon>
    </lineage>
</organism>
<dbReference type="AlphaFoldDB" id="A0DWI4"/>
<sequence>MPYFLLILVFFHFNDNLKYRYQQTILFLPLNIFHILSIIDLIQMVSVYQKSKQYMQNNYIYSIQYASIIVIVINNTRSLIMYCDTLQQLIFVMQYIINLVNC</sequence>
<feature type="transmembrane region" description="Helical" evidence="1">
    <location>
        <begin position="54"/>
        <end position="73"/>
    </location>
</feature>
<keyword evidence="1" id="KW-0472">Membrane</keyword>
<evidence type="ECO:0000313" key="2">
    <source>
        <dbReference type="EMBL" id="CAK87401.1"/>
    </source>
</evidence>
<dbReference type="RefSeq" id="XP_001454798.1">
    <property type="nucleotide sequence ID" value="XM_001454761.1"/>
</dbReference>
<proteinExistence type="predicted"/>
<reference evidence="2 3" key="1">
    <citation type="journal article" date="2006" name="Nature">
        <title>Global trends of whole-genome duplications revealed by the ciliate Paramecium tetraurelia.</title>
        <authorList>
            <consortium name="Genoscope"/>
            <person name="Aury J.-M."/>
            <person name="Jaillon O."/>
            <person name="Duret L."/>
            <person name="Noel B."/>
            <person name="Jubin C."/>
            <person name="Porcel B.M."/>
            <person name="Segurens B."/>
            <person name="Daubin V."/>
            <person name="Anthouard V."/>
            <person name="Aiach N."/>
            <person name="Arnaiz O."/>
            <person name="Billaut A."/>
            <person name="Beisson J."/>
            <person name="Blanc I."/>
            <person name="Bouhouche K."/>
            <person name="Camara F."/>
            <person name="Duharcourt S."/>
            <person name="Guigo R."/>
            <person name="Gogendeau D."/>
            <person name="Katinka M."/>
            <person name="Keller A.-M."/>
            <person name="Kissmehl R."/>
            <person name="Klotz C."/>
            <person name="Koll F."/>
            <person name="Le Moue A."/>
            <person name="Lepere C."/>
            <person name="Malinsky S."/>
            <person name="Nowacki M."/>
            <person name="Nowak J.K."/>
            <person name="Plattner H."/>
            <person name="Poulain J."/>
            <person name="Ruiz F."/>
            <person name="Serrano V."/>
            <person name="Zagulski M."/>
            <person name="Dessen P."/>
            <person name="Betermier M."/>
            <person name="Weissenbach J."/>
            <person name="Scarpelli C."/>
            <person name="Schachter V."/>
            <person name="Sperling L."/>
            <person name="Meyer E."/>
            <person name="Cohen J."/>
            <person name="Wincker P."/>
        </authorList>
    </citation>
    <scope>NUCLEOTIDE SEQUENCE [LARGE SCALE GENOMIC DNA]</scope>
    <source>
        <strain evidence="2 3">Stock d4-2</strain>
    </source>
</reference>
<accession>A0DWI4</accession>
<keyword evidence="1" id="KW-1133">Transmembrane helix</keyword>
<evidence type="ECO:0008006" key="4">
    <source>
        <dbReference type="Google" id="ProtNLM"/>
    </source>
</evidence>
<dbReference type="KEGG" id="ptm:GSPATT00021043001"/>
<gene>
    <name evidence="2" type="ORF">GSPATT00021043001</name>
</gene>
<keyword evidence="3" id="KW-1185">Reference proteome</keyword>
<evidence type="ECO:0000313" key="3">
    <source>
        <dbReference type="Proteomes" id="UP000000600"/>
    </source>
</evidence>